<dbReference type="OrthoDB" id="401058at2"/>
<sequence>MFKPQNLLRTTITANLFKVKTEKFNLKGIAKVVAREKAKNAVYSIVENTVLQKKDKKKEKQELQKQQEQIKQHDAKVTQFAKENNLTHLSHEEQRNKYWESRGKEANWENIVDRQNKKDKNVNSMLSETITRQPDHSNLNKGTNATTQ</sequence>
<dbReference type="AlphaFoldDB" id="A0A454APY1"/>
<dbReference type="GeneID" id="31507555"/>
<reference evidence="2 3" key="1">
    <citation type="journal article" date="2011" name="Infect. Immun.">
        <title>Complete genome sequence of Mycoplasma bovis type strain PG45 (ATCC 25523).</title>
        <authorList>
            <person name="Wise K.S."/>
            <person name="Calcutt M.J."/>
            <person name="Foecking M.F."/>
            <person name="Roske K."/>
            <person name="Madupu R."/>
            <person name="Methe B.A."/>
        </authorList>
    </citation>
    <scope>NUCLEOTIDE SEQUENCE [LARGE SCALE GENOMIC DNA]</scope>
    <source>
        <strain evidence="3">ATCC 25523 / DSM 22781 / NCTC 10131 / PG45</strain>
    </source>
</reference>
<evidence type="ECO:0000256" key="1">
    <source>
        <dbReference type="SAM" id="MobiDB-lite"/>
    </source>
</evidence>
<name>A0A454APY1_MYCBG</name>
<dbReference type="RefSeq" id="WP_013456335.1">
    <property type="nucleotide sequence ID" value="NC_014760.1"/>
</dbReference>
<dbReference type="Proteomes" id="UP000008713">
    <property type="component" value="Chromosome"/>
</dbReference>
<feature type="compositionally biased region" description="Basic and acidic residues" evidence="1">
    <location>
        <begin position="58"/>
        <end position="74"/>
    </location>
</feature>
<feature type="region of interest" description="Disordered" evidence="1">
    <location>
        <begin position="54"/>
        <end position="74"/>
    </location>
</feature>
<organism evidence="2 3">
    <name type="scientific">Mycoplasmopsis bovis (strain ATCC 25523 / DSM 22781 / NCTC 10131 / PG45)</name>
    <name type="common">Mycoplasma bovis</name>
    <dbReference type="NCBI Taxonomy" id="289397"/>
    <lineage>
        <taxon>Bacteria</taxon>
        <taxon>Bacillati</taxon>
        <taxon>Mycoplasmatota</taxon>
        <taxon>Mycoplasmoidales</taxon>
        <taxon>Metamycoplasmataceae</taxon>
        <taxon>Mycoplasmopsis</taxon>
    </lineage>
</organism>
<evidence type="ECO:0000313" key="3">
    <source>
        <dbReference type="Proteomes" id="UP000008713"/>
    </source>
</evidence>
<evidence type="ECO:0000313" key="2">
    <source>
        <dbReference type="EMBL" id="ADR25110.1"/>
    </source>
</evidence>
<dbReference type="EMBL" id="CP002188">
    <property type="protein sequence ID" value="ADR25110.1"/>
    <property type="molecule type" value="Genomic_DNA"/>
</dbReference>
<accession>A0A454APY1</accession>
<feature type="region of interest" description="Disordered" evidence="1">
    <location>
        <begin position="128"/>
        <end position="148"/>
    </location>
</feature>
<proteinExistence type="predicted"/>
<dbReference type="KEGG" id="mbv:MBOVPG45_0198"/>
<protein>
    <submittedName>
        <fullName evidence="2">Uncharacterized protein</fullName>
    </submittedName>
</protein>
<gene>
    <name evidence="2" type="ordered locus">MBOVPG45_0198</name>
</gene>